<accession>A0ABR3CP77</accession>
<evidence type="ECO:0000256" key="2">
    <source>
        <dbReference type="ARBA" id="ARBA00022630"/>
    </source>
</evidence>
<evidence type="ECO:0000256" key="4">
    <source>
        <dbReference type="ARBA" id="ARBA00023002"/>
    </source>
</evidence>
<evidence type="ECO:0000259" key="5">
    <source>
        <dbReference type="Pfam" id="PF01494"/>
    </source>
</evidence>
<dbReference type="InterPro" id="IPR050562">
    <property type="entry name" value="FAD_mOase_fung"/>
</dbReference>
<dbReference type="PANTHER" id="PTHR47356">
    <property type="entry name" value="FAD-DEPENDENT MONOOXYGENASE ASQG-RELATED"/>
    <property type="match status" value="1"/>
</dbReference>
<dbReference type="RefSeq" id="XP_066635449.1">
    <property type="nucleotide sequence ID" value="XM_066775330.1"/>
</dbReference>
<comment type="similarity">
    <text evidence="1">Belongs to the paxM FAD-dependent monooxygenase family.</text>
</comment>
<dbReference type="Gene3D" id="3.50.50.60">
    <property type="entry name" value="FAD/NAD(P)-binding domain"/>
    <property type="match status" value="1"/>
</dbReference>
<keyword evidence="2" id="KW-0285">Flavoprotein</keyword>
<evidence type="ECO:0000256" key="3">
    <source>
        <dbReference type="ARBA" id="ARBA00022827"/>
    </source>
</evidence>
<keyword evidence="7" id="KW-1185">Reference proteome</keyword>
<organism evidence="6 7">
    <name type="scientific">Diplodia seriata</name>
    <dbReference type="NCBI Taxonomy" id="420778"/>
    <lineage>
        <taxon>Eukaryota</taxon>
        <taxon>Fungi</taxon>
        <taxon>Dikarya</taxon>
        <taxon>Ascomycota</taxon>
        <taxon>Pezizomycotina</taxon>
        <taxon>Dothideomycetes</taxon>
        <taxon>Dothideomycetes incertae sedis</taxon>
        <taxon>Botryosphaeriales</taxon>
        <taxon>Botryosphaeriaceae</taxon>
        <taxon>Diplodia</taxon>
    </lineage>
</organism>
<dbReference type="EMBL" id="JAJVCZ030000003">
    <property type="protein sequence ID" value="KAL0262420.1"/>
    <property type="molecule type" value="Genomic_DNA"/>
</dbReference>
<evidence type="ECO:0000313" key="6">
    <source>
        <dbReference type="EMBL" id="KAL0262420.1"/>
    </source>
</evidence>
<dbReference type="Proteomes" id="UP001430584">
    <property type="component" value="Unassembled WGS sequence"/>
</dbReference>
<comment type="caution">
    <text evidence="6">The sequence shown here is derived from an EMBL/GenBank/DDBJ whole genome shotgun (WGS) entry which is preliminary data.</text>
</comment>
<keyword evidence="3" id="KW-0274">FAD</keyword>
<proteinExistence type="inferred from homology"/>
<protein>
    <recommendedName>
        <fullName evidence="5">FAD-binding domain-containing protein</fullName>
    </recommendedName>
</protein>
<dbReference type="Gene3D" id="3.30.9.30">
    <property type="match status" value="1"/>
</dbReference>
<dbReference type="InterPro" id="IPR002938">
    <property type="entry name" value="FAD-bd"/>
</dbReference>
<dbReference type="InterPro" id="IPR036188">
    <property type="entry name" value="FAD/NAD-bd_sf"/>
</dbReference>
<dbReference type="SUPFAM" id="SSF51905">
    <property type="entry name" value="FAD/NAD(P)-binding domain"/>
    <property type="match status" value="1"/>
</dbReference>
<keyword evidence="4" id="KW-0560">Oxidoreductase</keyword>
<evidence type="ECO:0000256" key="1">
    <source>
        <dbReference type="ARBA" id="ARBA00007992"/>
    </source>
</evidence>
<evidence type="ECO:0000313" key="7">
    <source>
        <dbReference type="Proteomes" id="UP001430584"/>
    </source>
</evidence>
<gene>
    <name evidence="6" type="ORF">SLS55_003866</name>
</gene>
<reference evidence="6 7" key="1">
    <citation type="submission" date="2024-02" db="EMBL/GenBank/DDBJ databases">
        <title>De novo assembly and annotation of 12 fungi associated with fruit tree decline syndrome in Ontario, Canada.</title>
        <authorList>
            <person name="Sulman M."/>
            <person name="Ellouze W."/>
            <person name="Ilyukhin E."/>
        </authorList>
    </citation>
    <scope>NUCLEOTIDE SEQUENCE [LARGE SCALE GENOMIC DNA]</scope>
    <source>
        <strain evidence="6 7">FDS-637</strain>
    </source>
</reference>
<sequence>MSPERKLCARFHIHQVRADSTKPVDVSSSLDPLGKTTASLAMATAPSPFKVIIAGGSLVGLGLALSLERAGIDYELFEKRELAPQLGASVGWHPHGNRILKQLGVLEDMMKISVPLVDRLVFDEHGTVIEKSKALWTISER</sequence>
<feature type="domain" description="FAD-binding" evidence="5">
    <location>
        <begin position="50"/>
        <end position="112"/>
    </location>
</feature>
<dbReference type="Pfam" id="PF01494">
    <property type="entry name" value="FAD_binding_3"/>
    <property type="match status" value="1"/>
</dbReference>
<dbReference type="GeneID" id="92007951"/>
<name>A0ABR3CP77_9PEZI</name>
<dbReference type="PANTHER" id="PTHR47356:SF2">
    <property type="entry name" value="FAD-BINDING DOMAIN-CONTAINING PROTEIN-RELATED"/>
    <property type="match status" value="1"/>
</dbReference>